<protein>
    <submittedName>
        <fullName evidence="7">Glycerol kinase</fullName>
    </submittedName>
</protein>
<evidence type="ECO:0000313" key="8">
    <source>
        <dbReference type="Proteomes" id="UP000319210"/>
    </source>
</evidence>
<dbReference type="EMBL" id="BJMM01000002">
    <property type="protein sequence ID" value="GEB47755.1"/>
    <property type="molecule type" value="Genomic_DNA"/>
</dbReference>
<feature type="domain" description="Carbohydrate kinase FGGY C-terminal" evidence="6">
    <location>
        <begin position="268"/>
        <end position="460"/>
    </location>
</feature>
<keyword evidence="3 4" id="KW-0418">Kinase</keyword>
<evidence type="ECO:0000256" key="4">
    <source>
        <dbReference type="RuleBase" id="RU003733"/>
    </source>
</evidence>
<dbReference type="GO" id="GO:0016301">
    <property type="term" value="F:kinase activity"/>
    <property type="evidence" value="ECO:0007669"/>
    <property type="project" value="UniProtKB-KW"/>
</dbReference>
<evidence type="ECO:0000259" key="5">
    <source>
        <dbReference type="Pfam" id="PF00370"/>
    </source>
</evidence>
<dbReference type="InterPro" id="IPR018484">
    <property type="entry name" value="FGGY_N"/>
</dbReference>
<dbReference type="SUPFAM" id="SSF53067">
    <property type="entry name" value="Actin-like ATPase domain"/>
    <property type="match status" value="2"/>
</dbReference>
<dbReference type="InterPro" id="IPR043129">
    <property type="entry name" value="ATPase_NBD"/>
</dbReference>
<dbReference type="GO" id="GO:0016773">
    <property type="term" value="F:phosphotransferase activity, alcohol group as acceptor"/>
    <property type="evidence" value="ECO:0007669"/>
    <property type="project" value="InterPro"/>
</dbReference>
<feature type="domain" description="Carbohydrate kinase FGGY N-terminal" evidence="5">
    <location>
        <begin position="10"/>
        <end position="257"/>
    </location>
</feature>
<dbReference type="InterPro" id="IPR018483">
    <property type="entry name" value="Carb_kinase_FGGY_CS"/>
</dbReference>
<dbReference type="PROSITE" id="PS00445">
    <property type="entry name" value="FGGY_KINASES_2"/>
    <property type="match status" value="1"/>
</dbReference>
<evidence type="ECO:0000256" key="2">
    <source>
        <dbReference type="ARBA" id="ARBA00022679"/>
    </source>
</evidence>
<dbReference type="PIRSF" id="PIRSF000538">
    <property type="entry name" value="GlpK"/>
    <property type="match status" value="1"/>
</dbReference>
<sequence>MSGMPARTGVLAIDEGTTGTRAAVVGTDGKAGEVCYRPLRVGHPDALSVEQDPMEIWTATLDVARRALSAAADQGVRATSVALTTQRATAVLWDAVTGLPLLPAVVWQDRRYARDLAAYEAEWDPVLLERTGRPVGSRSPFLWAARQLAERPEVAAAHREGRLRFGTVDTWLIWQLTGGATYATTASNAGSTGGYLLREHAWDTEWITHLGFPAELLPELRADCPGDGEHFGTTDEDTLGIAVPLAASMGDQHAALLALGGPQAGHGMCVFGTGAFVDVSTGEVPARPREDIAGVLAQPGWRQGATTVFSLEAYCSTTGSALRWLCEDLGMFRSPQEIGELAARSGYRPGGPRFVPALAGVRVPVWRPEATGALSGLSLATTKEDVAHAVLEGIAHSVCDLVDGVTATMGAPLARLRAGGGVAGSDALMRMQAALVGMPLERVADAATASLRGSAYLAGVGTGTWASLDEIDEIVSASPTGDVFEPEENGSVREERRAEWRALLAAHLREPLPGPDAAARRPSQSTTWS</sequence>
<dbReference type="OrthoDB" id="9805576at2"/>
<accession>A0A4Y3QR24</accession>
<dbReference type="GO" id="GO:0006641">
    <property type="term" value="P:triglyceride metabolic process"/>
    <property type="evidence" value="ECO:0007669"/>
    <property type="project" value="TreeGrafter"/>
</dbReference>
<dbReference type="InterPro" id="IPR000577">
    <property type="entry name" value="Carb_kinase_FGGY"/>
</dbReference>
<dbReference type="Pfam" id="PF00370">
    <property type="entry name" value="FGGY_N"/>
    <property type="match status" value="1"/>
</dbReference>
<proteinExistence type="inferred from homology"/>
<dbReference type="InterPro" id="IPR018485">
    <property type="entry name" value="FGGY_C"/>
</dbReference>
<dbReference type="GO" id="GO:0046167">
    <property type="term" value="P:glycerol-3-phosphate biosynthetic process"/>
    <property type="evidence" value="ECO:0007669"/>
    <property type="project" value="TreeGrafter"/>
</dbReference>
<dbReference type="Gene3D" id="3.30.420.40">
    <property type="match status" value="2"/>
</dbReference>
<name>A0A4Y3QR24_STRCI</name>
<evidence type="ECO:0000256" key="3">
    <source>
        <dbReference type="ARBA" id="ARBA00022777"/>
    </source>
</evidence>
<organism evidence="7 8">
    <name type="scientific">Streptomyces cacaoi</name>
    <dbReference type="NCBI Taxonomy" id="1898"/>
    <lineage>
        <taxon>Bacteria</taxon>
        <taxon>Bacillati</taxon>
        <taxon>Actinomycetota</taxon>
        <taxon>Actinomycetes</taxon>
        <taxon>Kitasatosporales</taxon>
        <taxon>Streptomycetaceae</taxon>
        <taxon>Streptomyces</taxon>
    </lineage>
</organism>
<dbReference type="PANTHER" id="PTHR10196:SF68">
    <property type="entry name" value="GLYCEROL KINASE 5-RELATED"/>
    <property type="match status" value="1"/>
</dbReference>
<dbReference type="RefSeq" id="WP_086818011.1">
    <property type="nucleotide sequence ID" value="NZ_BJMM01000002.1"/>
</dbReference>
<dbReference type="GO" id="GO:0006071">
    <property type="term" value="P:glycerol metabolic process"/>
    <property type="evidence" value="ECO:0007669"/>
    <property type="project" value="TreeGrafter"/>
</dbReference>
<comment type="similarity">
    <text evidence="1 4">Belongs to the FGGY kinase family.</text>
</comment>
<evidence type="ECO:0000259" key="6">
    <source>
        <dbReference type="Pfam" id="PF02782"/>
    </source>
</evidence>
<dbReference type="PANTHER" id="PTHR10196">
    <property type="entry name" value="SUGAR KINASE"/>
    <property type="match status" value="1"/>
</dbReference>
<dbReference type="AlphaFoldDB" id="A0A4Y3QR24"/>
<dbReference type="Proteomes" id="UP000319210">
    <property type="component" value="Unassembled WGS sequence"/>
</dbReference>
<keyword evidence="2 4" id="KW-0808">Transferase</keyword>
<evidence type="ECO:0000256" key="1">
    <source>
        <dbReference type="ARBA" id="ARBA00009156"/>
    </source>
</evidence>
<reference evidence="7 8" key="1">
    <citation type="submission" date="2019-06" db="EMBL/GenBank/DDBJ databases">
        <title>Whole genome shotgun sequence of Streptomyces cacaoi subsp. cacaoi NBRC 12748.</title>
        <authorList>
            <person name="Hosoyama A."/>
            <person name="Uohara A."/>
            <person name="Ohji S."/>
            <person name="Ichikawa N."/>
        </authorList>
    </citation>
    <scope>NUCLEOTIDE SEQUENCE [LARGE SCALE GENOMIC DNA]</scope>
    <source>
        <strain evidence="7 8">NBRC 12748</strain>
    </source>
</reference>
<dbReference type="Pfam" id="PF02782">
    <property type="entry name" value="FGGY_C"/>
    <property type="match status" value="1"/>
</dbReference>
<evidence type="ECO:0000313" key="7">
    <source>
        <dbReference type="EMBL" id="GEB47755.1"/>
    </source>
</evidence>
<gene>
    <name evidence="7" type="primary">glpK</name>
    <name evidence="7" type="ORF">SCA03_03060</name>
</gene>
<keyword evidence="8" id="KW-1185">Reference proteome</keyword>
<comment type="caution">
    <text evidence="7">The sequence shown here is derived from an EMBL/GenBank/DDBJ whole genome shotgun (WGS) entry which is preliminary data.</text>
</comment>